<dbReference type="SUPFAM" id="SSF56322">
    <property type="entry name" value="ADC synthase"/>
    <property type="match status" value="1"/>
</dbReference>
<dbReference type="PANTHER" id="PTHR42839:SF2">
    <property type="entry name" value="ISOCHORISMATE SYNTHASE ENTC"/>
    <property type="match status" value="1"/>
</dbReference>
<evidence type="ECO:0000313" key="3">
    <source>
        <dbReference type="Proteomes" id="UP000000771"/>
    </source>
</evidence>
<dbReference type="Gene3D" id="3.60.120.10">
    <property type="entry name" value="Anthranilate synthase"/>
    <property type="match status" value="1"/>
</dbReference>
<dbReference type="RefSeq" id="WP_015798278.1">
    <property type="nucleotide sequence ID" value="NC_013124.1"/>
</dbReference>
<dbReference type="Proteomes" id="UP000000771">
    <property type="component" value="Chromosome"/>
</dbReference>
<dbReference type="KEGG" id="afo:Afer_0843"/>
<dbReference type="STRING" id="525909.Afer_0843"/>
<accession>C7LYI1</accession>
<protein>
    <submittedName>
        <fullName evidence="2">Chorismate binding-like protein</fullName>
    </submittedName>
</protein>
<dbReference type="OrthoDB" id="9806579at2"/>
<dbReference type="HOGENOM" id="CLU_718920_0_0_11"/>
<evidence type="ECO:0000313" key="2">
    <source>
        <dbReference type="EMBL" id="ACU53789.1"/>
    </source>
</evidence>
<dbReference type="PANTHER" id="PTHR42839">
    <property type="entry name" value="ISOCHORISMATE SYNTHASE ENTC"/>
    <property type="match status" value="1"/>
</dbReference>
<organism evidence="2 3">
    <name type="scientific">Acidimicrobium ferrooxidans (strain DSM 10331 / JCM 15462 / NBRC 103882 / ICP)</name>
    <dbReference type="NCBI Taxonomy" id="525909"/>
    <lineage>
        <taxon>Bacteria</taxon>
        <taxon>Bacillati</taxon>
        <taxon>Actinomycetota</taxon>
        <taxon>Acidimicrobiia</taxon>
        <taxon>Acidimicrobiales</taxon>
        <taxon>Acidimicrobiaceae</taxon>
        <taxon>Acidimicrobium</taxon>
    </lineage>
</organism>
<dbReference type="InterPro" id="IPR005801">
    <property type="entry name" value="ADC_synthase"/>
</dbReference>
<gene>
    <name evidence="2" type="ordered locus">Afer_0843</name>
</gene>
<sequence>MRQLVGLREVRSLGGMRSLYGIIHRAEQLGRPFELVELDGGIVLGLGEPRVAESGAPGPRFHALRFGESTLGPGRWYPVVVAADWSRIAVVGYEAEDGAFSSEPAVWDIEELAYDRAPLVGALIDHDLAGARARIEAAIEMVRQGALRKIVVASWACWQPSERFSIAAAASRLKREHPHAHLYASPHWVGATPELLAKTSGSWARLEPLAGTARRGAQARLLASRKDRLEHELMVQQLIEDLAQVAKELKRPSAPLLFDAGPFVHLATPIAATLLPGLGYADLLAAIVPTAAVGGVPRPVAADLLATWEPWRGQYGGAVGVSDPSGDGEFYLSIRGATIDDGGCVRVAAGGGVVESSSVDGELAETVAKINAVAGVLGAATLYA</sequence>
<dbReference type="InterPro" id="IPR015890">
    <property type="entry name" value="Chorismate_C"/>
</dbReference>
<dbReference type="AlphaFoldDB" id="C7LYI1"/>
<dbReference type="EMBL" id="CP001631">
    <property type="protein sequence ID" value="ACU53789.1"/>
    <property type="molecule type" value="Genomic_DNA"/>
</dbReference>
<reference evidence="2 3" key="1">
    <citation type="journal article" date="2009" name="Stand. Genomic Sci.">
        <title>Complete genome sequence of Acidimicrobium ferrooxidans type strain (ICP).</title>
        <authorList>
            <person name="Clum A."/>
            <person name="Nolan M."/>
            <person name="Lang E."/>
            <person name="Glavina Del Rio T."/>
            <person name="Tice H."/>
            <person name="Copeland A."/>
            <person name="Cheng J.F."/>
            <person name="Lucas S."/>
            <person name="Chen F."/>
            <person name="Bruce D."/>
            <person name="Goodwin L."/>
            <person name="Pitluck S."/>
            <person name="Ivanova N."/>
            <person name="Mavrommatis K."/>
            <person name="Mikhailova N."/>
            <person name="Pati A."/>
            <person name="Chen A."/>
            <person name="Palaniappan K."/>
            <person name="Goker M."/>
            <person name="Spring S."/>
            <person name="Land M."/>
            <person name="Hauser L."/>
            <person name="Chang Y.J."/>
            <person name="Jeffries C.C."/>
            <person name="Chain P."/>
            <person name="Bristow J."/>
            <person name="Eisen J.A."/>
            <person name="Markowitz V."/>
            <person name="Hugenholtz P."/>
            <person name="Kyrpides N.C."/>
            <person name="Klenk H.P."/>
            <person name="Lapidus A."/>
        </authorList>
    </citation>
    <scope>NUCLEOTIDE SEQUENCE [LARGE SCALE GENOMIC DNA]</scope>
    <source>
        <strain evidence="3">DSM 10331 / JCM 15462 / NBRC 103882 / ICP</strain>
    </source>
</reference>
<name>C7LYI1_ACIFD</name>
<keyword evidence="3" id="KW-1185">Reference proteome</keyword>
<proteinExistence type="predicted"/>
<evidence type="ECO:0000259" key="1">
    <source>
        <dbReference type="Pfam" id="PF00425"/>
    </source>
</evidence>
<dbReference type="Pfam" id="PF00425">
    <property type="entry name" value="Chorismate_bind"/>
    <property type="match status" value="1"/>
</dbReference>
<dbReference type="eggNOG" id="COG1169">
    <property type="taxonomic scope" value="Bacteria"/>
</dbReference>
<feature type="domain" description="Chorismate-utilising enzyme C-terminal" evidence="1">
    <location>
        <begin position="133"/>
        <end position="369"/>
    </location>
</feature>